<accession>A0A2T4UFL4</accession>
<reference evidence="1 2" key="1">
    <citation type="submission" date="2018-03" db="EMBL/GenBank/DDBJ databases">
        <title>Aquarubrobacter algicola gen. nov., sp. nov., a novel actinobacterium isolated from shallow eutrophic lake during the end of cyanobacterial harmful algal blooms.</title>
        <authorList>
            <person name="Chun S.J."/>
        </authorList>
    </citation>
    <scope>NUCLEOTIDE SEQUENCE [LARGE SCALE GENOMIC DNA]</scope>
    <source>
        <strain evidence="1 2">Seoho-28</strain>
    </source>
</reference>
<dbReference type="OrthoDB" id="9806005at2"/>
<comment type="caution">
    <text evidence="1">The sequence shown here is derived from an EMBL/GenBank/DDBJ whole genome shotgun (WGS) entry which is preliminary data.</text>
</comment>
<dbReference type="Proteomes" id="UP000240739">
    <property type="component" value="Unassembled WGS sequence"/>
</dbReference>
<dbReference type="Gene3D" id="3.40.630.30">
    <property type="match status" value="1"/>
</dbReference>
<evidence type="ECO:0000313" key="1">
    <source>
        <dbReference type="EMBL" id="PTL56558.1"/>
    </source>
</evidence>
<protein>
    <recommendedName>
        <fullName evidence="3">N-acetyltransferase domain-containing protein</fullName>
    </recommendedName>
</protein>
<name>A0A2T4UFL4_9ACTN</name>
<dbReference type="PANTHER" id="PTHR41368">
    <property type="entry name" value="PROTEIN YGHO"/>
    <property type="match status" value="1"/>
</dbReference>
<dbReference type="InterPro" id="IPR039968">
    <property type="entry name" value="BcerS-like"/>
</dbReference>
<proteinExistence type="predicted"/>
<dbReference type="SUPFAM" id="SSF55729">
    <property type="entry name" value="Acyl-CoA N-acyltransferases (Nat)"/>
    <property type="match status" value="1"/>
</dbReference>
<dbReference type="InterPro" id="IPR016181">
    <property type="entry name" value="Acyl_CoA_acyltransferase"/>
</dbReference>
<dbReference type="AlphaFoldDB" id="A0A2T4UFL4"/>
<gene>
    <name evidence="1" type="ORF">C7Y72_16550</name>
</gene>
<evidence type="ECO:0008006" key="3">
    <source>
        <dbReference type="Google" id="ProtNLM"/>
    </source>
</evidence>
<dbReference type="PANTHER" id="PTHR41368:SF1">
    <property type="entry name" value="PROTEIN YGHO"/>
    <property type="match status" value="1"/>
</dbReference>
<dbReference type="RefSeq" id="WP_107570277.1">
    <property type="nucleotide sequence ID" value="NZ_PYYB01000002.1"/>
</dbReference>
<keyword evidence="2" id="KW-1185">Reference proteome</keyword>
<evidence type="ECO:0000313" key="2">
    <source>
        <dbReference type="Proteomes" id="UP000240739"/>
    </source>
</evidence>
<dbReference type="EMBL" id="PYYB01000002">
    <property type="protein sequence ID" value="PTL56558.1"/>
    <property type="molecule type" value="Genomic_DNA"/>
</dbReference>
<organism evidence="1 2">
    <name type="scientific">Paraconexibacter algicola</name>
    <dbReference type="NCBI Taxonomy" id="2133960"/>
    <lineage>
        <taxon>Bacteria</taxon>
        <taxon>Bacillati</taxon>
        <taxon>Actinomycetota</taxon>
        <taxon>Thermoleophilia</taxon>
        <taxon>Solirubrobacterales</taxon>
        <taxon>Paraconexibacteraceae</taxon>
        <taxon>Paraconexibacter</taxon>
    </lineage>
</organism>
<sequence length="386" mass="44954">MSTVEIRPVRSRRDLREFVELPYRLHATSPRWVPPLRLERRLFLSRRLNAFFKHGDAEYLLAVRGDRVVGRLSAHVDHAYNRYHDTSWGWFGFLEIEDDPEVLPALLDAAEAWLRGKGCDRMVGPADFTMNDESGVLYEGYDLDPMIKQPWHPPYVFARCEEAAGLDKAMDLWMWNLEVSDRSKMMPILFELADQVETKHGIRLRKMSRRSLRKDVDRFKEVYNSAWSRNWGFSPYDDKDLDQYAQELQLVFDKHWFMVTETAEGETVGVAITVPDVNQVLRQMNGRLLPLGWWKFLTKGRRIDRVRVGFLGVKPEFQHTGVAAKMYVEHFDMAEVRPQKGGEMGWILETNKAMNRAMEAMGGTIVKRYRVYERVWGAGSETGEDA</sequence>